<keyword evidence="3" id="KW-1185">Reference proteome</keyword>
<dbReference type="EMBL" id="JBIENY010000287">
    <property type="protein sequence ID" value="MFG6297748.1"/>
    <property type="molecule type" value="Genomic_DNA"/>
</dbReference>
<feature type="compositionally biased region" description="Low complexity" evidence="1">
    <location>
        <begin position="176"/>
        <end position="186"/>
    </location>
</feature>
<protein>
    <recommendedName>
        <fullName evidence="4">DUF4355 domain-containing protein</fullName>
    </recommendedName>
</protein>
<evidence type="ECO:0000256" key="1">
    <source>
        <dbReference type="SAM" id="MobiDB-lite"/>
    </source>
</evidence>
<feature type="compositionally biased region" description="Acidic residues" evidence="1">
    <location>
        <begin position="13"/>
        <end position="38"/>
    </location>
</feature>
<evidence type="ECO:0000313" key="2">
    <source>
        <dbReference type="EMBL" id="MFG6297748.1"/>
    </source>
</evidence>
<name>A0ABW7E4X6_STRRO</name>
<feature type="region of interest" description="Disordered" evidence="1">
    <location>
        <begin position="1"/>
        <end position="45"/>
    </location>
</feature>
<comment type="caution">
    <text evidence="2">The sequence shown here is derived from an EMBL/GenBank/DDBJ whole genome shotgun (WGS) entry which is preliminary data.</text>
</comment>
<reference evidence="2 3" key="1">
    <citation type="submission" date="2024-10" db="EMBL/GenBank/DDBJ databases">
        <title>Draft genome assembly of a novel steroid transforming actinomycete isolated from African clawed frog Xenopus laevis.</title>
        <authorList>
            <person name="Bragin E."/>
            <person name="Kollerov V."/>
            <person name="Donova M.V."/>
        </authorList>
    </citation>
    <scope>NUCLEOTIDE SEQUENCE [LARGE SCALE GENOMIC DNA]</scope>
    <source>
        <strain evidence="2 3">MTOC-St3</strain>
    </source>
</reference>
<dbReference type="Proteomes" id="UP001605990">
    <property type="component" value="Unassembled WGS sequence"/>
</dbReference>
<accession>A0ABW7E4X6</accession>
<proteinExistence type="predicted"/>
<evidence type="ECO:0008006" key="4">
    <source>
        <dbReference type="Google" id="ProtNLM"/>
    </source>
</evidence>
<sequence>MPLEGHFIMPENEQVEQVETEPQEPESAPEAEGAEEEPFDRARAEAKIRKANSEAKSLRERLKELEPLAQKAKELEDAQKSEQERLAEQLKAAEERIASVQQRAVRSEVRALAASEFADPDDAHAFLSLDSYVTDDGDVDTAAIQRDLADLLKRKPHLGKPADSSPRSPRPDRTQGSSGNGNRSSSDPGAIFAGLMDQALKGR</sequence>
<feature type="region of interest" description="Disordered" evidence="1">
    <location>
        <begin position="151"/>
        <end position="203"/>
    </location>
</feature>
<dbReference type="RefSeq" id="WP_386817537.1">
    <property type="nucleotide sequence ID" value="NZ_JBHVLE010000013.1"/>
</dbReference>
<evidence type="ECO:0000313" key="3">
    <source>
        <dbReference type="Proteomes" id="UP001605990"/>
    </source>
</evidence>
<organism evidence="2 3">
    <name type="scientific">Streptomyces rochei</name>
    <name type="common">Streptomyces parvullus</name>
    <dbReference type="NCBI Taxonomy" id="1928"/>
    <lineage>
        <taxon>Bacteria</taxon>
        <taxon>Bacillati</taxon>
        <taxon>Actinomycetota</taxon>
        <taxon>Actinomycetes</taxon>
        <taxon>Kitasatosporales</taxon>
        <taxon>Streptomycetaceae</taxon>
        <taxon>Streptomyces</taxon>
        <taxon>Streptomyces rochei group</taxon>
    </lineage>
</organism>
<gene>
    <name evidence="2" type="ORF">ACGU38_20565</name>
</gene>